<dbReference type="Pfam" id="PF00106">
    <property type="entry name" value="adh_short"/>
    <property type="match status" value="1"/>
</dbReference>
<dbReference type="InterPro" id="IPR036291">
    <property type="entry name" value="NAD(P)-bd_dom_sf"/>
</dbReference>
<feature type="domain" description="Ketoreductase" evidence="4">
    <location>
        <begin position="3"/>
        <end position="189"/>
    </location>
</feature>
<reference evidence="5" key="1">
    <citation type="submission" date="2022-04" db="EMBL/GenBank/DDBJ databases">
        <title>Mucilaginibacter sp. RS28 isolated from freshwater.</title>
        <authorList>
            <person name="Ko S.-R."/>
        </authorList>
    </citation>
    <scope>NUCLEOTIDE SEQUENCE</scope>
    <source>
        <strain evidence="5">RS28</strain>
    </source>
</reference>
<dbReference type="PRINTS" id="PR00081">
    <property type="entry name" value="GDHRDH"/>
</dbReference>
<keyword evidence="6" id="KW-1185">Reference proteome</keyword>
<gene>
    <name evidence="5" type="ORF">MUY27_12520</name>
</gene>
<dbReference type="PANTHER" id="PTHR44196:SF2">
    <property type="entry name" value="SHORT-CHAIN DEHYDROGENASE-RELATED"/>
    <property type="match status" value="1"/>
</dbReference>
<evidence type="ECO:0000313" key="5">
    <source>
        <dbReference type="EMBL" id="MCJ8210534.1"/>
    </source>
</evidence>
<evidence type="ECO:0000259" key="4">
    <source>
        <dbReference type="SMART" id="SM00822"/>
    </source>
</evidence>
<accession>A0A9X1X3L6</accession>
<evidence type="ECO:0000256" key="1">
    <source>
        <dbReference type="ARBA" id="ARBA00006484"/>
    </source>
</evidence>
<dbReference type="AlphaFoldDB" id="A0A9X1X3L6"/>
<dbReference type="SMART" id="SM00822">
    <property type="entry name" value="PKS_KR"/>
    <property type="match status" value="1"/>
</dbReference>
<keyword evidence="2" id="KW-0560">Oxidoreductase</keyword>
<dbReference type="InterPro" id="IPR057326">
    <property type="entry name" value="KR_dom"/>
</dbReference>
<evidence type="ECO:0000313" key="6">
    <source>
        <dbReference type="Proteomes" id="UP001139450"/>
    </source>
</evidence>
<dbReference type="EMBL" id="JALJEJ010000005">
    <property type="protein sequence ID" value="MCJ8210534.1"/>
    <property type="molecule type" value="Genomic_DNA"/>
</dbReference>
<organism evidence="5 6">
    <name type="scientific">Mucilaginibacter straminoryzae</name>
    <dbReference type="NCBI Taxonomy" id="2932774"/>
    <lineage>
        <taxon>Bacteria</taxon>
        <taxon>Pseudomonadati</taxon>
        <taxon>Bacteroidota</taxon>
        <taxon>Sphingobacteriia</taxon>
        <taxon>Sphingobacteriales</taxon>
        <taxon>Sphingobacteriaceae</taxon>
        <taxon>Mucilaginibacter</taxon>
    </lineage>
</organism>
<dbReference type="InterPro" id="IPR002347">
    <property type="entry name" value="SDR_fam"/>
</dbReference>
<dbReference type="GO" id="GO:0016491">
    <property type="term" value="F:oxidoreductase activity"/>
    <property type="evidence" value="ECO:0007669"/>
    <property type="project" value="UniProtKB-KW"/>
</dbReference>
<dbReference type="Gene3D" id="3.40.50.720">
    <property type="entry name" value="NAD(P)-binding Rossmann-like Domain"/>
    <property type="match status" value="1"/>
</dbReference>
<name>A0A9X1X3L6_9SPHI</name>
<dbReference type="PRINTS" id="PR00080">
    <property type="entry name" value="SDRFAMILY"/>
</dbReference>
<dbReference type="SUPFAM" id="SSF51735">
    <property type="entry name" value="NAD(P)-binding Rossmann-fold domains"/>
    <property type="match status" value="1"/>
</dbReference>
<comment type="caution">
    <text evidence="5">The sequence shown here is derived from an EMBL/GenBank/DDBJ whole genome shotgun (WGS) entry which is preliminary data.</text>
</comment>
<dbReference type="GO" id="GO:0016020">
    <property type="term" value="C:membrane"/>
    <property type="evidence" value="ECO:0007669"/>
    <property type="project" value="TreeGrafter"/>
</dbReference>
<evidence type="ECO:0000256" key="2">
    <source>
        <dbReference type="ARBA" id="ARBA00023002"/>
    </source>
</evidence>
<evidence type="ECO:0000256" key="3">
    <source>
        <dbReference type="RuleBase" id="RU000363"/>
    </source>
</evidence>
<protein>
    <submittedName>
        <fullName evidence="5">SDR family oxidoreductase</fullName>
    </submittedName>
</protein>
<comment type="similarity">
    <text evidence="1 3">Belongs to the short-chain dehydrogenases/reductases (SDR) family.</text>
</comment>
<dbReference type="PANTHER" id="PTHR44196">
    <property type="entry name" value="DEHYDROGENASE/REDUCTASE SDR FAMILY MEMBER 7B"/>
    <property type="match status" value="1"/>
</dbReference>
<proteinExistence type="inferred from homology"/>
<dbReference type="PIRSF" id="PIRSF000126">
    <property type="entry name" value="11-beta-HSD1"/>
    <property type="match status" value="1"/>
</dbReference>
<dbReference type="RefSeq" id="WP_245130373.1">
    <property type="nucleotide sequence ID" value="NZ_JALJEJ010000005.1"/>
</dbReference>
<sequence length="259" mass="27575">MKTTVLITGASGGIGKEMAMVAAKNQHDVILVARSETKLKALAESIRQEHGVQAFYYTADLALPGAAAKLYQQVKGDGHAVSYLVNNAGFGDYGNFAERELERISQMIQLNITALTELTHLFVQDMLQARKGGILNVASTAAMQPDPYLAVYGASKSYVANFTEALWYELRGTGVTATVLSPGGTATDFFDAAEMGASKMTGAKMMPAHRVAEIGYQAMIKGKLHVVAGLSNKILSFASSVMPIGKLRLKIAAAILGKK</sequence>
<dbReference type="Proteomes" id="UP001139450">
    <property type="component" value="Unassembled WGS sequence"/>
</dbReference>